<dbReference type="InterPro" id="IPR000055">
    <property type="entry name" value="Restrct_endonuc_typeI_TRD"/>
</dbReference>
<proteinExistence type="inferred from homology"/>
<evidence type="ECO:0000256" key="1">
    <source>
        <dbReference type="ARBA" id="ARBA00010923"/>
    </source>
</evidence>
<evidence type="ECO:0000256" key="2">
    <source>
        <dbReference type="ARBA" id="ARBA00022747"/>
    </source>
</evidence>
<reference evidence="5 6" key="1">
    <citation type="submission" date="2022-03" db="EMBL/GenBank/DDBJ databases">
        <title>Chryseobacterium sp. isolated from particulate matters in swine house.</title>
        <authorList>
            <person name="Won M."/>
            <person name="Kim S.-J."/>
            <person name="Kwon S.-W."/>
        </authorList>
    </citation>
    <scope>NUCLEOTIDE SEQUENCE [LARGE SCALE GENOMIC DNA]</scope>
    <source>
        <strain evidence="5 6">SC2-2</strain>
    </source>
</reference>
<keyword evidence="5" id="KW-0378">Hydrolase</keyword>
<dbReference type="GO" id="GO:0004519">
    <property type="term" value="F:endonuclease activity"/>
    <property type="evidence" value="ECO:0007669"/>
    <property type="project" value="UniProtKB-KW"/>
</dbReference>
<keyword evidence="3" id="KW-0238">DNA-binding</keyword>
<accession>A0ABY4BQZ5</accession>
<keyword evidence="6" id="KW-1185">Reference proteome</keyword>
<evidence type="ECO:0000259" key="4">
    <source>
        <dbReference type="Pfam" id="PF01420"/>
    </source>
</evidence>
<feature type="domain" description="Type I restriction modification DNA specificity" evidence="4">
    <location>
        <begin position="3"/>
        <end position="187"/>
    </location>
</feature>
<evidence type="ECO:0000256" key="3">
    <source>
        <dbReference type="ARBA" id="ARBA00023125"/>
    </source>
</evidence>
<dbReference type="PANTHER" id="PTHR30408:SF13">
    <property type="entry name" value="TYPE I RESTRICTION ENZYME HINDI SPECIFICITY SUBUNIT"/>
    <property type="match status" value="1"/>
</dbReference>
<organism evidence="5 6">
    <name type="scientific">Chryseobacterium suipulveris</name>
    <dbReference type="NCBI Taxonomy" id="2929800"/>
    <lineage>
        <taxon>Bacteria</taxon>
        <taxon>Pseudomonadati</taxon>
        <taxon>Bacteroidota</taxon>
        <taxon>Flavobacteriia</taxon>
        <taxon>Flavobacteriales</taxon>
        <taxon>Weeksellaceae</taxon>
        <taxon>Chryseobacterium group</taxon>
        <taxon>Chryseobacterium</taxon>
    </lineage>
</organism>
<comment type="similarity">
    <text evidence="1">Belongs to the type-I restriction system S methylase family.</text>
</comment>
<protein>
    <submittedName>
        <fullName evidence="5">Restriction endonuclease subunit S</fullName>
        <ecNumber evidence="5">3.1.21.-</ecNumber>
    </submittedName>
</protein>
<dbReference type="PANTHER" id="PTHR30408">
    <property type="entry name" value="TYPE-1 RESTRICTION ENZYME ECOKI SPECIFICITY PROTEIN"/>
    <property type="match status" value="1"/>
</dbReference>
<dbReference type="InterPro" id="IPR052021">
    <property type="entry name" value="Type-I_RS_S_subunit"/>
</dbReference>
<dbReference type="EMBL" id="CP094532">
    <property type="protein sequence ID" value="UOE40138.1"/>
    <property type="molecule type" value="Genomic_DNA"/>
</dbReference>
<dbReference type="EC" id="3.1.21.-" evidence="5"/>
<gene>
    <name evidence="5" type="ORF">MTP09_09415</name>
</gene>
<evidence type="ECO:0000313" key="5">
    <source>
        <dbReference type="EMBL" id="UOE40138.1"/>
    </source>
</evidence>
<keyword evidence="2" id="KW-0680">Restriction system</keyword>
<keyword evidence="5" id="KW-0540">Nuclease</keyword>
<keyword evidence="5" id="KW-0255">Endonuclease</keyword>
<sequence length="216" mass="24336">MNRWRAVKLGEVADVKLSNVDKKTKADEISVRLCNYTDVYKNSFIDADKAENFMIASCNENEFEKFILRKGQVAITKDSEKRDDIGISTFISQDFDDVVLGYHLSLITPFEDVLDGRFLHYWFKTKQAKEYFENNAGGSGQRCTLPIDIIKAFPLHLPALSTQKKISSILSVLEKKIEVNNKINDNLSQMKKTNSAFTSLLPVRSSALEGASLEAA</sequence>
<dbReference type="GO" id="GO:0016787">
    <property type="term" value="F:hydrolase activity"/>
    <property type="evidence" value="ECO:0007669"/>
    <property type="project" value="UniProtKB-KW"/>
</dbReference>
<dbReference type="Proteomes" id="UP000831460">
    <property type="component" value="Chromosome"/>
</dbReference>
<dbReference type="Pfam" id="PF01420">
    <property type="entry name" value="Methylase_S"/>
    <property type="match status" value="1"/>
</dbReference>
<evidence type="ECO:0000313" key="6">
    <source>
        <dbReference type="Proteomes" id="UP000831460"/>
    </source>
</evidence>
<dbReference type="InterPro" id="IPR044946">
    <property type="entry name" value="Restrct_endonuc_typeI_TRD_sf"/>
</dbReference>
<dbReference type="RefSeq" id="WP_243548164.1">
    <property type="nucleotide sequence ID" value="NZ_CP094532.1"/>
</dbReference>
<dbReference type="Gene3D" id="3.90.220.20">
    <property type="entry name" value="DNA methylase specificity domains"/>
    <property type="match status" value="1"/>
</dbReference>
<dbReference type="SUPFAM" id="SSF116734">
    <property type="entry name" value="DNA methylase specificity domain"/>
    <property type="match status" value="1"/>
</dbReference>
<name>A0ABY4BQZ5_9FLAO</name>